<evidence type="ECO:0000313" key="1">
    <source>
        <dbReference type="EMBL" id="KAF2659711.1"/>
    </source>
</evidence>
<reference evidence="1" key="1">
    <citation type="journal article" date="2020" name="Stud. Mycol.">
        <title>101 Dothideomycetes genomes: a test case for predicting lifestyles and emergence of pathogens.</title>
        <authorList>
            <person name="Haridas S."/>
            <person name="Albert R."/>
            <person name="Binder M."/>
            <person name="Bloem J."/>
            <person name="Labutti K."/>
            <person name="Salamov A."/>
            <person name="Andreopoulos B."/>
            <person name="Baker S."/>
            <person name="Barry K."/>
            <person name="Bills G."/>
            <person name="Bluhm B."/>
            <person name="Cannon C."/>
            <person name="Castanera R."/>
            <person name="Culley D."/>
            <person name="Daum C."/>
            <person name="Ezra D."/>
            <person name="Gonzalez J."/>
            <person name="Henrissat B."/>
            <person name="Kuo A."/>
            <person name="Liang C."/>
            <person name="Lipzen A."/>
            <person name="Lutzoni F."/>
            <person name="Magnuson J."/>
            <person name="Mondo S."/>
            <person name="Nolan M."/>
            <person name="Ohm R."/>
            <person name="Pangilinan J."/>
            <person name="Park H.-J."/>
            <person name="Ramirez L."/>
            <person name="Alfaro M."/>
            <person name="Sun H."/>
            <person name="Tritt A."/>
            <person name="Yoshinaga Y."/>
            <person name="Zwiers L.-H."/>
            <person name="Turgeon B."/>
            <person name="Goodwin S."/>
            <person name="Spatafora J."/>
            <person name="Crous P."/>
            <person name="Grigoriev I."/>
        </authorList>
    </citation>
    <scope>NUCLEOTIDE SEQUENCE</scope>
    <source>
        <strain evidence="1">CBS 122681</strain>
    </source>
</reference>
<evidence type="ECO:0000313" key="2">
    <source>
        <dbReference type="Proteomes" id="UP000799324"/>
    </source>
</evidence>
<dbReference type="EMBL" id="MU004305">
    <property type="protein sequence ID" value="KAF2659711.1"/>
    <property type="molecule type" value="Genomic_DNA"/>
</dbReference>
<organism evidence="1 2">
    <name type="scientific">Lophiostoma macrostomum CBS 122681</name>
    <dbReference type="NCBI Taxonomy" id="1314788"/>
    <lineage>
        <taxon>Eukaryota</taxon>
        <taxon>Fungi</taxon>
        <taxon>Dikarya</taxon>
        <taxon>Ascomycota</taxon>
        <taxon>Pezizomycotina</taxon>
        <taxon>Dothideomycetes</taxon>
        <taxon>Pleosporomycetidae</taxon>
        <taxon>Pleosporales</taxon>
        <taxon>Lophiostomataceae</taxon>
        <taxon>Lophiostoma</taxon>
    </lineage>
</organism>
<accession>A0A6A6TK88</accession>
<dbReference type="Proteomes" id="UP000799324">
    <property type="component" value="Unassembled WGS sequence"/>
</dbReference>
<name>A0A6A6TK88_9PLEO</name>
<gene>
    <name evidence="1" type="ORF">K491DRAFT_153673</name>
</gene>
<sequence length="160" mass="17870">MNALITKAHPLIRTRTMFKDRCAILRASLLSAIERATAAVTLDGVPTLPGRLNPFVVSVFCNVVTCIQHRRPPRPCHSPSWYIGSSFVVAEHSCSSFELDGVIKHGDLQLRRKECCIAGALLVVLLYCRTKPHRSVLSPSIFAFGEDLHRILFHPYHTIP</sequence>
<proteinExistence type="predicted"/>
<dbReference type="AlphaFoldDB" id="A0A6A6TK88"/>
<keyword evidence="2" id="KW-1185">Reference proteome</keyword>
<protein>
    <submittedName>
        <fullName evidence="1">Uncharacterized protein</fullName>
    </submittedName>
</protein>